<feature type="transmembrane region" description="Helical" evidence="1">
    <location>
        <begin position="133"/>
        <end position="151"/>
    </location>
</feature>
<evidence type="ECO:0000259" key="2">
    <source>
        <dbReference type="Pfam" id="PF07670"/>
    </source>
</evidence>
<keyword evidence="4" id="KW-1185">Reference proteome</keyword>
<dbReference type="EMBL" id="LHUR01000031">
    <property type="protein sequence ID" value="KOA18956.1"/>
    <property type="molecule type" value="Genomic_DNA"/>
</dbReference>
<dbReference type="Proteomes" id="UP000037043">
    <property type="component" value="Unassembled WGS sequence"/>
</dbReference>
<feature type="domain" description="Nucleoside transporter/FeoB GTPase Gate" evidence="2">
    <location>
        <begin position="42"/>
        <end position="153"/>
    </location>
</feature>
<name>A0A0L6Z7K9_9CLOT</name>
<dbReference type="Pfam" id="PF07670">
    <property type="entry name" value="Gate"/>
    <property type="match status" value="1"/>
</dbReference>
<dbReference type="PATRIC" id="fig|1121318.3.peg.2709"/>
<sequence length="191" mass="20648">MINFIWFFLLIFGIGFGIITGKGEIVSKAILDSTESSVKLIIGFIGMMCLWGGVMKIGQESGLVEKFAKLLNPVLKFLFKDGQKNKDAMGSMILNISSNMLGLSNAATPFGIKAMEELQKLNTKKDTATNDMALFLVLNATCIQLIPTSIISMRVACGSNNPAVIIIPAILATGIAAIMGIIYCKILEKFF</sequence>
<keyword evidence="1" id="KW-1133">Transmembrane helix</keyword>
<dbReference type="STRING" id="36844.SAMN04488501_10958"/>
<accession>A0A0L6Z7K9</accession>
<gene>
    <name evidence="3" type="primary">spmA</name>
    <name evidence="3" type="ORF">CLHOM_26960</name>
</gene>
<evidence type="ECO:0000313" key="4">
    <source>
        <dbReference type="Proteomes" id="UP000037043"/>
    </source>
</evidence>
<feature type="transmembrane region" description="Helical" evidence="1">
    <location>
        <begin position="6"/>
        <end position="25"/>
    </location>
</feature>
<reference evidence="4" key="1">
    <citation type="submission" date="2015-08" db="EMBL/GenBank/DDBJ databases">
        <title>Genome sequence of the strict anaerobe Clostridium homopropionicum LuHBu1 (DSM 5847T).</title>
        <authorList>
            <person name="Poehlein A."/>
            <person name="Beck M."/>
            <person name="Schiel-Bengelsdorf B."/>
            <person name="Bengelsdorf F.R."/>
            <person name="Daniel R."/>
            <person name="Duerre P."/>
        </authorList>
    </citation>
    <scope>NUCLEOTIDE SEQUENCE [LARGE SCALE GENOMIC DNA]</scope>
    <source>
        <strain evidence="4">DSM 5847</strain>
    </source>
</reference>
<feature type="transmembrane region" description="Helical" evidence="1">
    <location>
        <begin position="163"/>
        <end position="184"/>
    </location>
</feature>
<comment type="caution">
    <text evidence="3">The sequence shown here is derived from an EMBL/GenBank/DDBJ whole genome shotgun (WGS) entry which is preliminary data.</text>
</comment>
<feature type="transmembrane region" description="Helical" evidence="1">
    <location>
        <begin position="37"/>
        <end position="54"/>
    </location>
</feature>
<evidence type="ECO:0000313" key="3">
    <source>
        <dbReference type="EMBL" id="KOA18956.1"/>
    </source>
</evidence>
<dbReference type="AlphaFoldDB" id="A0A0L6Z7K9"/>
<keyword evidence="1" id="KW-0812">Transmembrane</keyword>
<protein>
    <submittedName>
        <fullName evidence="3">Spore maturation protein A</fullName>
    </submittedName>
</protein>
<keyword evidence="1" id="KW-0472">Membrane</keyword>
<dbReference type="InterPro" id="IPR011642">
    <property type="entry name" value="Gate_dom"/>
</dbReference>
<proteinExistence type="predicted"/>
<feature type="transmembrane region" description="Helical" evidence="1">
    <location>
        <begin position="92"/>
        <end position="112"/>
    </location>
</feature>
<dbReference type="RefSeq" id="WP_052222179.1">
    <property type="nucleotide sequence ID" value="NZ_LHUR01000031.1"/>
</dbReference>
<evidence type="ECO:0000256" key="1">
    <source>
        <dbReference type="SAM" id="Phobius"/>
    </source>
</evidence>
<organism evidence="3 4">
    <name type="scientific">Clostridium homopropionicum DSM 5847</name>
    <dbReference type="NCBI Taxonomy" id="1121318"/>
    <lineage>
        <taxon>Bacteria</taxon>
        <taxon>Bacillati</taxon>
        <taxon>Bacillota</taxon>
        <taxon>Clostridia</taxon>
        <taxon>Eubacteriales</taxon>
        <taxon>Clostridiaceae</taxon>
        <taxon>Clostridium</taxon>
    </lineage>
</organism>